<dbReference type="Proteomes" id="UP001152747">
    <property type="component" value="Unassembled WGS sequence"/>
</dbReference>
<proteinExistence type="predicted"/>
<evidence type="ECO:0000256" key="1">
    <source>
        <dbReference type="SAM" id="SignalP"/>
    </source>
</evidence>
<reference evidence="2" key="1">
    <citation type="submission" date="2022-11" db="EMBL/GenBank/DDBJ databases">
        <authorList>
            <person name="Kikuchi T."/>
        </authorList>
    </citation>
    <scope>NUCLEOTIDE SEQUENCE</scope>
    <source>
        <strain evidence="2">PS1010</strain>
    </source>
</reference>
<sequence length="145" mass="17595">MHICSVFILCLFMITPIISIYRSHPNDQYVKLAKSIANRFKDSQDISDLLDEDVTLTMCYREPWLKDEVVSINNGIFRPFILRQYHITEAHGTDKKITMWGDFRFQRVTRKYELYKAYFFRINAYLNDDDEWKLLEIEQEHCYYE</sequence>
<evidence type="ECO:0008006" key="4">
    <source>
        <dbReference type="Google" id="ProtNLM"/>
    </source>
</evidence>
<accession>A0A9P1IZJ6</accession>
<dbReference type="AlphaFoldDB" id="A0A9P1IZJ6"/>
<gene>
    <name evidence="2" type="ORF">CAMP_LOCUS17951</name>
</gene>
<feature type="signal peptide" evidence="1">
    <location>
        <begin position="1"/>
        <end position="19"/>
    </location>
</feature>
<dbReference type="EMBL" id="CANHGI010000006">
    <property type="protein sequence ID" value="CAI5455314.1"/>
    <property type="molecule type" value="Genomic_DNA"/>
</dbReference>
<evidence type="ECO:0000313" key="3">
    <source>
        <dbReference type="Proteomes" id="UP001152747"/>
    </source>
</evidence>
<keyword evidence="3" id="KW-1185">Reference proteome</keyword>
<organism evidence="2 3">
    <name type="scientific">Caenorhabditis angaria</name>
    <dbReference type="NCBI Taxonomy" id="860376"/>
    <lineage>
        <taxon>Eukaryota</taxon>
        <taxon>Metazoa</taxon>
        <taxon>Ecdysozoa</taxon>
        <taxon>Nematoda</taxon>
        <taxon>Chromadorea</taxon>
        <taxon>Rhabditida</taxon>
        <taxon>Rhabditina</taxon>
        <taxon>Rhabditomorpha</taxon>
        <taxon>Rhabditoidea</taxon>
        <taxon>Rhabditidae</taxon>
        <taxon>Peloderinae</taxon>
        <taxon>Caenorhabditis</taxon>
    </lineage>
</organism>
<comment type="caution">
    <text evidence="2">The sequence shown here is derived from an EMBL/GenBank/DDBJ whole genome shotgun (WGS) entry which is preliminary data.</text>
</comment>
<name>A0A9P1IZJ6_9PELO</name>
<evidence type="ECO:0000313" key="2">
    <source>
        <dbReference type="EMBL" id="CAI5455314.1"/>
    </source>
</evidence>
<keyword evidence="1" id="KW-0732">Signal</keyword>
<protein>
    <recommendedName>
        <fullName evidence="4">DUF38 domain-containing protein</fullName>
    </recommendedName>
</protein>
<feature type="chain" id="PRO_5040387223" description="DUF38 domain-containing protein" evidence="1">
    <location>
        <begin position="20"/>
        <end position="145"/>
    </location>
</feature>